<feature type="transmembrane region" description="Helical" evidence="2">
    <location>
        <begin position="37"/>
        <end position="55"/>
    </location>
</feature>
<gene>
    <name evidence="3" type="ORF">GCM10009547_22340</name>
</gene>
<keyword evidence="2" id="KW-0812">Transmembrane</keyword>
<feature type="transmembrane region" description="Helical" evidence="2">
    <location>
        <begin position="107"/>
        <end position="126"/>
    </location>
</feature>
<protein>
    <recommendedName>
        <fullName evidence="5">ABC-type branched-chain amino acid transport system, substrate-binding protein</fullName>
    </recommendedName>
</protein>
<evidence type="ECO:0000313" key="4">
    <source>
        <dbReference type="Proteomes" id="UP001500957"/>
    </source>
</evidence>
<dbReference type="RefSeq" id="WP_344604659.1">
    <property type="nucleotide sequence ID" value="NZ_BAAAHE010000016.1"/>
</dbReference>
<dbReference type="EMBL" id="BAAAHE010000016">
    <property type="protein sequence ID" value="GAA0619411.1"/>
    <property type="molecule type" value="Genomic_DNA"/>
</dbReference>
<evidence type="ECO:0008006" key="5">
    <source>
        <dbReference type="Google" id="ProtNLM"/>
    </source>
</evidence>
<accession>A0ABN1GTV6</accession>
<dbReference type="Proteomes" id="UP001500957">
    <property type="component" value="Unassembled WGS sequence"/>
</dbReference>
<keyword evidence="4" id="KW-1185">Reference proteome</keyword>
<dbReference type="InterPro" id="IPR032694">
    <property type="entry name" value="CopC/D"/>
</dbReference>
<keyword evidence="2" id="KW-0472">Membrane</keyword>
<comment type="caution">
    <text evidence="3">The sequence shown here is derived from an EMBL/GenBank/DDBJ whole genome shotgun (WGS) entry which is preliminary data.</text>
</comment>
<dbReference type="PANTHER" id="PTHR34820">
    <property type="entry name" value="INNER MEMBRANE PROTEIN YEBZ"/>
    <property type="match status" value="1"/>
</dbReference>
<proteinExistence type="predicted"/>
<sequence>MLGHVGVATVWAGAALASATAEPGTRAALVRRLGPVAIGAGVLAAVTGVLSARNYDVSLDGITITDFGTVVVIKAALLIGAGALGLGVRYLLRARRGAAPGPQGGGVLARLELGVLCAAIVAGAVLTSLPPPGKPPAPGAPLVRALDIDDAMTGLAIAPQRPGLNLVHLMTDRLTDVVVDGRRYRATPRPGAPGLWAEVSLPAGRSLMEIRQGRQVAAQIVDTGSGPAQEGLTGPDGAECAAAAMGAALAGSKLPLAACPSESLSPPDTAALRALVASLEGRGVKSLQLITDTSPRGVAAERVVRAQARSAKIAIRTGKVDAVLAIAGWEVSQAALEAQRDATPPLYGVYLAPWLVQSKLVAATGGSPLAVLPFDPASPEAQAYITALRRVGPNETATAAGYLAFLAALDQQLPPRDLFLYAATVSFEIMPMGDGAGGSMDHSGVTTTWFEGGALTPVSKALPVPG</sequence>
<evidence type="ECO:0000256" key="2">
    <source>
        <dbReference type="SAM" id="Phobius"/>
    </source>
</evidence>
<reference evidence="3 4" key="1">
    <citation type="journal article" date="2019" name="Int. J. Syst. Evol. Microbiol.">
        <title>The Global Catalogue of Microorganisms (GCM) 10K type strain sequencing project: providing services to taxonomists for standard genome sequencing and annotation.</title>
        <authorList>
            <consortium name="The Broad Institute Genomics Platform"/>
            <consortium name="The Broad Institute Genome Sequencing Center for Infectious Disease"/>
            <person name="Wu L."/>
            <person name="Ma J."/>
        </authorList>
    </citation>
    <scope>NUCLEOTIDE SEQUENCE [LARGE SCALE GENOMIC DNA]</scope>
    <source>
        <strain evidence="3 4">JCM 10671</strain>
    </source>
</reference>
<comment type="subcellular location">
    <subcellularLocation>
        <location evidence="1">Cell envelope</location>
    </subcellularLocation>
</comment>
<feature type="transmembrane region" description="Helical" evidence="2">
    <location>
        <begin position="67"/>
        <end position="87"/>
    </location>
</feature>
<dbReference type="PANTHER" id="PTHR34820:SF4">
    <property type="entry name" value="INNER MEMBRANE PROTEIN YEBZ"/>
    <property type="match status" value="1"/>
</dbReference>
<organism evidence="3 4">
    <name type="scientific">Sporichthya brevicatena</name>
    <dbReference type="NCBI Taxonomy" id="171442"/>
    <lineage>
        <taxon>Bacteria</taxon>
        <taxon>Bacillati</taxon>
        <taxon>Actinomycetota</taxon>
        <taxon>Actinomycetes</taxon>
        <taxon>Sporichthyales</taxon>
        <taxon>Sporichthyaceae</taxon>
        <taxon>Sporichthya</taxon>
    </lineage>
</organism>
<evidence type="ECO:0000313" key="3">
    <source>
        <dbReference type="EMBL" id="GAA0619411.1"/>
    </source>
</evidence>
<name>A0ABN1GTV6_9ACTN</name>
<keyword evidence="2" id="KW-1133">Transmembrane helix</keyword>
<evidence type="ECO:0000256" key="1">
    <source>
        <dbReference type="ARBA" id="ARBA00004196"/>
    </source>
</evidence>